<feature type="compositionally biased region" description="Low complexity" evidence="1">
    <location>
        <begin position="1"/>
        <end position="12"/>
    </location>
</feature>
<dbReference type="Proteomes" id="UP000011715">
    <property type="component" value="Unassembled WGS sequence"/>
</dbReference>
<dbReference type="EMBL" id="GL876970">
    <property type="protein sequence ID" value="KLU87380.1"/>
    <property type="molecule type" value="Genomic_DNA"/>
</dbReference>
<sequence>MEQAQGNANPAAAPDPPPPGAGRACANSACTFVEMGSALICGRCSGMTGGGVDHFADRILNEVIAVRAVSPLDLADIMPMIENGDTDNLIPFNLYWAIMDLRNQLSKVYKDVRNLTKPADNNLAITHIGDLVVRRAWETAGPQNPAQNPPQNP</sequence>
<reference evidence="2" key="1">
    <citation type="submission" date="2010-05" db="EMBL/GenBank/DDBJ databases">
        <title>The Genome Sequence of Magnaporthe poae strain ATCC 64411.</title>
        <authorList>
            <consortium name="The Broad Institute Genome Sequencing Platform"/>
            <consortium name="Broad Institute Genome Sequencing Center for Infectious Disease"/>
            <person name="Ma L.-J."/>
            <person name="Dead R."/>
            <person name="Young S."/>
            <person name="Zeng Q."/>
            <person name="Koehrsen M."/>
            <person name="Alvarado L."/>
            <person name="Berlin A."/>
            <person name="Chapman S.B."/>
            <person name="Chen Z."/>
            <person name="Freedman E."/>
            <person name="Gellesch M."/>
            <person name="Goldberg J."/>
            <person name="Griggs A."/>
            <person name="Gujja S."/>
            <person name="Heilman E.R."/>
            <person name="Heiman D."/>
            <person name="Hepburn T."/>
            <person name="Howarth C."/>
            <person name="Jen D."/>
            <person name="Larson L."/>
            <person name="Mehta T."/>
            <person name="Neiman D."/>
            <person name="Pearson M."/>
            <person name="Roberts A."/>
            <person name="Saif S."/>
            <person name="Shea T."/>
            <person name="Shenoy N."/>
            <person name="Sisk P."/>
            <person name="Stolte C."/>
            <person name="Sykes S."/>
            <person name="Walk T."/>
            <person name="White J."/>
            <person name="Yandava C."/>
            <person name="Haas B."/>
            <person name="Nusbaum C."/>
            <person name="Birren B."/>
        </authorList>
    </citation>
    <scope>NUCLEOTIDE SEQUENCE</scope>
    <source>
        <strain evidence="2">ATCC 64411</strain>
    </source>
</reference>
<dbReference type="AlphaFoldDB" id="A0A0C4E1V8"/>
<name>A0A0C4E1V8_MAGP6</name>
<evidence type="ECO:0000256" key="1">
    <source>
        <dbReference type="SAM" id="MobiDB-lite"/>
    </source>
</evidence>
<evidence type="ECO:0000313" key="2">
    <source>
        <dbReference type="EMBL" id="KLU87380.1"/>
    </source>
</evidence>
<reference evidence="2" key="3">
    <citation type="submission" date="2011-03" db="EMBL/GenBank/DDBJ databases">
        <title>Annotation of Magnaporthe poae ATCC 64411.</title>
        <authorList>
            <person name="Ma L.-J."/>
            <person name="Dead R."/>
            <person name="Young S.K."/>
            <person name="Zeng Q."/>
            <person name="Gargeya S."/>
            <person name="Fitzgerald M."/>
            <person name="Haas B."/>
            <person name="Abouelleil A."/>
            <person name="Alvarado L."/>
            <person name="Arachchi H.M."/>
            <person name="Berlin A."/>
            <person name="Brown A."/>
            <person name="Chapman S.B."/>
            <person name="Chen Z."/>
            <person name="Dunbar C."/>
            <person name="Freedman E."/>
            <person name="Gearin G."/>
            <person name="Gellesch M."/>
            <person name="Goldberg J."/>
            <person name="Griggs A."/>
            <person name="Gujja S."/>
            <person name="Heiman D."/>
            <person name="Howarth C."/>
            <person name="Larson L."/>
            <person name="Lui A."/>
            <person name="MacDonald P.J.P."/>
            <person name="Mehta T."/>
            <person name="Montmayeur A."/>
            <person name="Murphy C."/>
            <person name="Neiman D."/>
            <person name="Pearson M."/>
            <person name="Priest M."/>
            <person name="Roberts A."/>
            <person name="Saif S."/>
            <person name="Shea T."/>
            <person name="Shenoy N."/>
            <person name="Sisk P."/>
            <person name="Stolte C."/>
            <person name="Sykes S."/>
            <person name="Yandava C."/>
            <person name="Wortman J."/>
            <person name="Nusbaum C."/>
            <person name="Birren B."/>
        </authorList>
    </citation>
    <scope>NUCLEOTIDE SEQUENCE</scope>
    <source>
        <strain evidence="2">ATCC 64411</strain>
    </source>
</reference>
<reference evidence="3" key="5">
    <citation type="submission" date="2015-06" db="UniProtKB">
        <authorList>
            <consortium name="EnsemblFungi"/>
        </authorList>
    </citation>
    <scope>IDENTIFICATION</scope>
    <source>
        <strain evidence="3">ATCC 64411</strain>
    </source>
</reference>
<accession>A0A0C4E1V8</accession>
<feature type="region of interest" description="Disordered" evidence="1">
    <location>
        <begin position="1"/>
        <end position="20"/>
    </location>
</feature>
<organism evidence="3 4">
    <name type="scientific">Magnaporthiopsis poae (strain ATCC 64411 / 73-15)</name>
    <name type="common">Kentucky bluegrass fungus</name>
    <name type="synonym">Magnaporthe poae</name>
    <dbReference type="NCBI Taxonomy" id="644358"/>
    <lineage>
        <taxon>Eukaryota</taxon>
        <taxon>Fungi</taxon>
        <taxon>Dikarya</taxon>
        <taxon>Ascomycota</taxon>
        <taxon>Pezizomycotina</taxon>
        <taxon>Sordariomycetes</taxon>
        <taxon>Sordariomycetidae</taxon>
        <taxon>Magnaporthales</taxon>
        <taxon>Magnaporthaceae</taxon>
        <taxon>Magnaporthiopsis</taxon>
    </lineage>
</organism>
<evidence type="ECO:0000313" key="4">
    <source>
        <dbReference type="Proteomes" id="UP000011715"/>
    </source>
</evidence>
<reference evidence="3" key="4">
    <citation type="journal article" date="2015" name="G3 (Bethesda)">
        <title>Genome sequences of three phytopathogenic species of the Magnaporthaceae family of fungi.</title>
        <authorList>
            <person name="Okagaki L.H."/>
            <person name="Nunes C.C."/>
            <person name="Sailsbery J."/>
            <person name="Clay B."/>
            <person name="Brown D."/>
            <person name="John T."/>
            <person name="Oh Y."/>
            <person name="Young N."/>
            <person name="Fitzgerald M."/>
            <person name="Haas B.J."/>
            <person name="Zeng Q."/>
            <person name="Young S."/>
            <person name="Adiconis X."/>
            <person name="Fan L."/>
            <person name="Levin J.Z."/>
            <person name="Mitchell T.K."/>
            <person name="Okubara P.A."/>
            <person name="Farman M.L."/>
            <person name="Kohn L.M."/>
            <person name="Birren B."/>
            <person name="Ma L.-J."/>
            <person name="Dean R.A."/>
        </authorList>
    </citation>
    <scope>NUCLEOTIDE SEQUENCE</scope>
    <source>
        <strain evidence="3">ATCC 64411 / 73-15</strain>
    </source>
</reference>
<evidence type="ECO:0000313" key="3">
    <source>
        <dbReference type="EnsemblFungi" id="MAPG_06380T0"/>
    </source>
</evidence>
<dbReference type="EMBL" id="ADBL01001546">
    <property type="status" value="NOT_ANNOTATED_CDS"/>
    <property type="molecule type" value="Genomic_DNA"/>
</dbReference>
<gene>
    <name evidence="2" type="ORF">MAPG_06380</name>
</gene>
<proteinExistence type="predicted"/>
<dbReference type="EnsemblFungi" id="MAPG_06380T0">
    <property type="protein sequence ID" value="MAPG_06380T0"/>
    <property type="gene ID" value="MAPG_06380"/>
</dbReference>
<protein>
    <submittedName>
        <fullName evidence="2 3">Uncharacterized protein</fullName>
    </submittedName>
</protein>
<keyword evidence="4" id="KW-1185">Reference proteome</keyword>
<reference evidence="4" key="2">
    <citation type="submission" date="2010-05" db="EMBL/GenBank/DDBJ databases">
        <title>The genome sequence of Magnaporthe poae strain ATCC 64411.</title>
        <authorList>
            <person name="Ma L.-J."/>
            <person name="Dead R."/>
            <person name="Young S."/>
            <person name="Zeng Q."/>
            <person name="Koehrsen M."/>
            <person name="Alvarado L."/>
            <person name="Berlin A."/>
            <person name="Chapman S.B."/>
            <person name="Chen Z."/>
            <person name="Freedman E."/>
            <person name="Gellesch M."/>
            <person name="Goldberg J."/>
            <person name="Griggs A."/>
            <person name="Gujja S."/>
            <person name="Heilman E.R."/>
            <person name="Heiman D."/>
            <person name="Hepburn T."/>
            <person name="Howarth C."/>
            <person name="Jen D."/>
            <person name="Larson L."/>
            <person name="Mehta T."/>
            <person name="Neiman D."/>
            <person name="Pearson M."/>
            <person name="Roberts A."/>
            <person name="Saif S."/>
            <person name="Shea T."/>
            <person name="Shenoy N."/>
            <person name="Sisk P."/>
            <person name="Stolte C."/>
            <person name="Sykes S."/>
            <person name="Walk T."/>
            <person name="White J."/>
            <person name="Yandava C."/>
            <person name="Haas B."/>
            <person name="Nusbaum C."/>
            <person name="Birren B."/>
        </authorList>
    </citation>
    <scope>NUCLEOTIDE SEQUENCE [LARGE SCALE GENOMIC DNA]</scope>
    <source>
        <strain evidence="4">ATCC 64411 / 73-15</strain>
    </source>
</reference>
<dbReference type="VEuPathDB" id="FungiDB:MAPG_06380"/>